<name>A0A565C367_9BRAS</name>
<proteinExistence type="inferred from homology"/>
<evidence type="ECO:0000313" key="4">
    <source>
        <dbReference type="Proteomes" id="UP000489600"/>
    </source>
</evidence>
<dbReference type="Proteomes" id="UP000489600">
    <property type="component" value="Unassembled WGS sequence"/>
</dbReference>
<evidence type="ECO:0000313" key="3">
    <source>
        <dbReference type="EMBL" id="VVB08104.1"/>
    </source>
</evidence>
<dbReference type="InterPro" id="IPR050592">
    <property type="entry name" value="GDSL_lipolytic_enzyme"/>
</dbReference>
<feature type="chain" id="PRO_5022190692" description="GDSL esterase/lipase" evidence="2">
    <location>
        <begin position="24"/>
        <end position="357"/>
    </location>
</feature>
<dbReference type="Gene3D" id="3.40.50.1110">
    <property type="entry name" value="SGNH hydrolase"/>
    <property type="match status" value="1"/>
</dbReference>
<feature type="signal peptide" evidence="2">
    <location>
        <begin position="1"/>
        <end position="23"/>
    </location>
</feature>
<dbReference type="EMBL" id="CABITT030000006">
    <property type="protein sequence ID" value="VVB08104.1"/>
    <property type="molecule type" value="Genomic_DNA"/>
</dbReference>
<sequence>MLLPMFVTLLVTMTLQPQPSVVALDVHLLRQLAAKHNVTTIIVFGDSSVDSGNNNFLNTDMKGNFPPYGGSFINHRSTGRLCDGLLAPDFIAEAMGHPPVPAFLDPTLTQTDLPHGASFASAGSGYDDLTANISNVWSFSTQVNYFLHYKIHLNKLVGPLEGSKMINNAIFLLSMGSNDFLQNYLIDLTRQKQFTVEQYIDFLSSRMLNDAKMLHRLGARRLVVVGVPPMGCMPLMKYLKGQDTCVDQLNQIAFSFNSKIVKNLKLLQSEIGMKTIYVDAYSTIQEAIKTPRKFGFIEASKGCCGTGTYEYGETCKDMEVCKDPTKYVFWDAVHPTQRMYQIIVKKAIASISEDFLA</sequence>
<dbReference type="CDD" id="cd01837">
    <property type="entry name" value="SGNH_plant_lipase_like"/>
    <property type="match status" value="1"/>
</dbReference>
<dbReference type="PANTHER" id="PTHR45642:SF7">
    <property type="entry name" value="GDSL ESTERASE_LIPASE"/>
    <property type="match status" value="1"/>
</dbReference>
<organism evidence="3 4">
    <name type="scientific">Arabis nemorensis</name>
    <dbReference type="NCBI Taxonomy" id="586526"/>
    <lineage>
        <taxon>Eukaryota</taxon>
        <taxon>Viridiplantae</taxon>
        <taxon>Streptophyta</taxon>
        <taxon>Embryophyta</taxon>
        <taxon>Tracheophyta</taxon>
        <taxon>Spermatophyta</taxon>
        <taxon>Magnoliopsida</taxon>
        <taxon>eudicotyledons</taxon>
        <taxon>Gunneridae</taxon>
        <taxon>Pentapetalae</taxon>
        <taxon>rosids</taxon>
        <taxon>malvids</taxon>
        <taxon>Brassicales</taxon>
        <taxon>Brassicaceae</taxon>
        <taxon>Arabideae</taxon>
        <taxon>Arabis</taxon>
    </lineage>
</organism>
<dbReference type="GO" id="GO:0016788">
    <property type="term" value="F:hydrolase activity, acting on ester bonds"/>
    <property type="evidence" value="ECO:0007669"/>
    <property type="project" value="InterPro"/>
</dbReference>
<gene>
    <name evidence="3" type="ORF">ANE_LOCUS18548</name>
</gene>
<keyword evidence="2" id="KW-0732">Signal</keyword>
<dbReference type="InterPro" id="IPR036514">
    <property type="entry name" value="SGNH_hydro_sf"/>
</dbReference>
<dbReference type="InterPro" id="IPR001087">
    <property type="entry name" value="GDSL"/>
</dbReference>
<evidence type="ECO:0008006" key="5">
    <source>
        <dbReference type="Google" id="ProtNLM"/>
    </source>
</evidence>
<dbReference type="PANTHER" id="PTHR45642">
    <property type="entry name" value="GDSL ESTERASE/LIPASE EXL3"/>
    <property type="match status" value="1"/>
</dbReference>
<keyword evidence="4" id="KW-1185">Reference proteome</keyword>
<evidence type="ECO:0000256" key="2">
    <source>
        <dbReference type="SAM" id="SignalP"/>
    </source>
</evidence>
<comment type="caution">
    <text evidence="3">The sequence shown here is derived from an EMBL/GenBank/DDBJ whole genome shotgun (WGS) entry which is preliminary data.</text>
</comment>
<reference evidence="3" key="1">
    <citation type="submission" date="2019-07" db="EMBL/GenBank/DDBJ databases">
        <authorList>
            <person name="Dittberner H."/>
        </authorList>
    </citation>
    <scope>NUCLEOTIDE SEQUENCE [LARGE SCALE GENOMIC DNA]</scope>
</reference>
<dbReference type="AlphaFoldDB" id="A0A565C367"/>
<dbReference type="InterPro" id="IPR035669">
    <property type="entry name" value="SGNH_plant_lipase-like"/>
</dbReference>
<dbReference type="OrthoDB" id="1600564at2759"/>
<dbReference type="SUPFAM" id="SSF52266">
    <property type="entry name" value="SGNH hydrolase"/>
    <property type="match status" value="1"/>
</dbReference>
<dbReference type="Pfam" id="PF00657">
    <property type="entry name" value="Lipase_GDSL"/>
    <property type="match status" value="1"/>
</dbReference>
<evidence type="ECO:0000256" key="1">
    <source>
        <dbReference type="ARBA" id="ARBA00008668"/>
    </source>
</evidence>
<protein>
    <recommendedName>
        <fullName evidence="5">GDSL esterase/lipase</fullName>
    </recommendedName>
</protein>
<accession>A0A565C367</accession>
<comment type="similarity">
    <text evidence="1">Belongs to the 'GDSL' lipolytic enzyme family.</text>
</comment>